<dbReference type="Proteomes" id="UP000514720">
    <property type="component" value="Chromosome"/>
</dbReference>
<name>A0A7L7KQA3_9MOLU</name>
<dbReference type="InterPro" id="IPR014710">
    <property type="entry name" value="RmlC-like_jellyroll"/>
</dbReference>
<dbReference type="KEGG" id="xcl:G4Z02_01060"/>
<protein>
    <recommendedName>
        <fullName evidence="3">Cupin 2 conserved barrel domain-containing protein</fullName>
    </recommendedName>
</protein>
<dbReference type="Gene3D" id="2.60.120.10">
    <property type="entry name" value="Jelly Rolls"/>
    <property type="match status" value="1"/>
</dbReference>
<organism evidence="1 2">
    <name type="scientific">Candidatus Xianfuyuplasma coldseepsis</name>
    <dbReference type="NCBI Taxonomy" id="2782163"/>
    <lineage>
        <taxon>Bacteria</taxon>
        <taxon>Bacillati</taxon>
        <taxon>Mycoplasmatota</taxon>
        <taxon>Mollicutes</taxon>
        <taxon>Candidatus Izemoplasmatales</taxon>
        <taxon>Candidatus Izemoplasmataceae</taxon>
        <taxon>Candidatus Xianfuyuplasma</taxon>
    </lineage>
</organism>
<keyword evidence="2" id="KW-1185">Reference proteome</keyword>
<evidence type="ECO:0008006" key="3">
    <source>
        <dbReference type="Google" id="ProtNLM"/>
    </source>
</evidence>
<gene>
    <name evidence="1" type="ORF">G4Z02_01060</name>
</gene>
<dbReference type="RefSeq" id="WP_258877999.1">
    <property type="nucleotide sequence ID" value="NZ_CP048914.1"/>
</dbReference>
<dbReference type="InterPro" id="IPR011051">
    <property type="entry name" value="RmlC_Cupin_sf"/>
</dbReference>
<accession>A0A7L7KQA3</accession>
<evidence type="ECO:0000313" key="2">
    <source>
        <dbReference type="Proteomes" id="UP000514720"/>
    </source>
</evidence>
<sequence length="107" mass="12295">MIETVYNLYQGNEKKIEKLVMKENGQYIHMVFPKGEGLPTHMSNAELFMTVLQGTLTLGLNDLNTNKYTLGTMLNIPYQSKMYVRNEDEDILELLVIKIVPEGNEKI</sequence>
<proteinExistence type="predicted"/>
<reference evidence="1 2" key="1">
    <citation type="submission" date="2020-02" db="EMBL/GenBank/DDBJ databases">
        <authorList>
            <person name="Zheng R.K."/>
            <person name="Sun C.M."/>
        </authorList>
    </citation>
    <scope>NUCLEOTIDE SEQUENCE [LARGE SCALE GENOMIC DNA]</scope>
    <source>
        <strain evidence="2">zrk13</strain>
    </source>
</reference>
<evidence type="ECO:0000313" key="1">
    <source>
        <dbReference type="EMBL" id="QMS84386.1"/>
    </source>
</evidence>
<dbReference type="AlphaFoldDB" id="A0A7L7KQA3"/>
<dbReference type="SUPFAM" id="SSF51182">
    <property type="entry name" value="RmlC-like cupins"/>
    <property type="match status" value="1"/>
</dbReference>
<dbReference type="EMBL" id="CP048914">
    <property type="protein sequence ID" value="QMS84386.1"/>
    <property type="molecule type" value="Genomic_DNA"/>
</dbReference>